<name>K1Q172_MAGGI</name>
<dbReference type="EMBL" id="JH818860">
    <property type="protein sequence ID" value="EKC27668.1"/>
    <property type="molecule type" value="Genomic_DNA"/>
</dbReference>
<evidence type="ECO:0000313" key="1">
    <source>
        <dbReference type="EMBL" id="EKC27668.1"/>
    </source>
</evidence>
<gene>
    <name evidence="1" type="ORF">CGI_10008881</name>
</gene>
<proteinExistence type="predicted"/>
<dbReference type="HOGENOM" id="CLU_2135888_0_0_1"/>
<dbReference type="AlphaFoldDB" id="K1Q172"/>
<dbReference type="InParanoid" id="K1Q172"/>
<dbReference type="Gene3D" id="2.170.300.10">
    <property type="entry name" value="Tie2 ligand-binding domain superfamily"/>
    <property type="match status" value="1"/>
</dbReference>
<organism evidence="1">
    <name type="scientific">Magallana gigas</name>
    <name type="common">Pacific oyster</name>
    <name type="synonym">Crassostrea gigas</name>
    <dbReference type="NCBI Taxonomy" id="29159"/>
    <lineage>
        <taxon>Eukaryota</taxon>
        <taxon>Metazoa</taxon>
        <taxon>Spiralia</taxon>
        <taxon>Lophotrochozoa</taxon>
        <taxon>Mollusca</taxon>
        <taxon>Bivalvia</taxon>
        <taxon>Autobranchia</taxon>
        <taxon>Pteriomorphia</taxon>
        <taxon>Ostreida</taxon>
        <taxon>Ostreoidea</taxon>
        <taxon>Ostreidae</taxon>
        <taxon>Magallana</taxon>
    </lineage>
</organism>
<protein>
    <submittedName>
        <fullName evidence="1">Uncharacterized protein</fullName>
    </submittedName>
</protein>
<accession>K1Q172</accession>
<sequence>MGGYMSNLLYLRSDWTRVNQMCVGSFGLECKKPCPGGYYGKQCSEECQCDICNATTGECSNVTTTTENRAKDFSLYERSRSGETLWLPILLGIFVIVGSLAAVLFFMNLKKER</sequence>
<reference evidence="1" key="1">
    <citation type="journal article" date="2012" name="Nature">
        <title>The oyster genome reveals stress adaptation and complexity of shell formation.</title>
        <authorList>
            <person name="Zhang G."/>
            <person name="Fang X."/>
            <person name="Guo X."/>
            <person name="Li L."/>
            <person name="Luo R."/>
            <person name="Xu F."/>
            <person name="Yang P."/>
            <person name="Zhang L."/>
            <person name="Wang X."/>
            <person name="Qi H."/>
            <person name="Xiong Z."/>
            <person name="Que H."/>
            <person name="Xie Y."/>
            <person name="Holland P.W."/>
            <person name="Paps J."/>
            <person name="Zhu Y."/>
            <person name="Wu F."/>
            <person name="Chen Y."/>
            <person name="Wang J."/>
            <person name="Peng C."/>
            <person name="Meng J."/>
            <person name="Yang L."/>
            <person name="Liu J."/>
            <person name="Wen B."/>
            <person name="Zhang N."/>
            <person name="Huang Z."/>
            <person name="Zhu Q."/>
            <person name="Feng Y."/>
            <person name="Mount A."/>
            <person name="Hedgecock D."/>
            <person name="Xu Z."/>
            <person name="Liu Y."/>
            <person name="Domazet-Loso T."/>
            <person name="Du Y."/>
            <person name="Sun X."/>
            <person name="Zhang S."/>
            <person name="Liu B."/>
            <person name="Cheng P."/>
            <person name="Jiang X."/>
            <person name="Li J."/>
            <person name="Fan D."/>
            <person name="Wang W."/>
            <person name="Fu W."/>
            <person name="Wang T."/>
            <person name="Wang B."/>
            <person name="Zhang J."/>
            <person name="Peng Z."/>
            <person name="Li Y."/>
            <person name="Li N."/>
            <person name="Wang J."/>
            <person name="Chen M."/>
            <person name="He Y."/>
            <person name="Tan F."/>
            <person name="Song X."/>
            <person name="Zheng Q."/>
            <person name="Huang R."/>
            <person name="Yang H."/>
            <person name="Du X."/>
            <person name="Chen L."/>
            <person name="Yang M."/>
            <person name="Gaffney P.M."/>
            <person name="Wang S."/>
            <person name="Luo L."/>
            <person name="She Z."/>
            <person name="Ming Y."/>
            <person name="Huang W."/>
            <person name="Zhang S."/>
            <person name="Huang B."/>
            <person name="Zhang Y."/>
            <person name="Qu T."/>
            <person name="Ni P."/>
            <person name="Miao G."/>
            <person name="Wang J."/>
            <person name="Wang Q."/>
            <person name="Steinberg C.E."/>
            <person name="Wang H."/>
            <person name="Li N."/>
            <person name="Qian L."/>
            <person name="Zhang G."/>
            <person name="Li Y."/>
            <person name="Yang H."/>
            <person name="Liu X."/>
            <person name="Wang J."/>
            <person name="Yin Y."/>
            <person name="Wang J."/>
        </authorList>
    </citation>
    <scope>NUCLEOTIDE SEQUENCE [LARGE SCALE GENOMIC DNA]</scope>
    <source>
        <strain evidence="1">05x7-T-G4-1.051#20</strain>
    </source>
</reference>